<feature type="region of interest" description="Disordered" evidence="1">
    <location>
        <begin position="200"/>
        <end position="232"/>
    </location>
</feature>
<dbReference type="FunCoup" id="A0A507ALJ2">
    <property type="interactions" value="6"/>
</dbReference>
<reference evidence="2 3" key="1">
    <citation type="submission" date="2019-06" db="EMBL/GenBank/DDBJ databases">
        <title>Draft genome sequence of the filamentous fungus Phialemoniopsis curvata isolated from diesel fuel.</title>
        <authorList>
            <person name="Varaljay V.A."/>
            <person name="Lyon W.J."/>
            <person name="Crouch A.L."/>
            <person name="Drake C.E."/>
            <person name="Hollomon J.M."/>
            <person name="Nadeau L.J."/>
            <person name="Nunn H.S."/>
            <person name="Stevenson B.S."/>
            <person name="Bojanowski C.L."/>
            <person name="Crookes-Goodson W.J."/>
        </authorList>
    </citation>
    <scope>NUCLEOTIDE SEQUENCE [LARGE SCALE GENOMIC DNA]</scope>
    <source>
        <strain evidence="2 3">D216</strain>
    </source>
</reference>
<proteinExistence type="predicted"/>
<dbReference type="Proteomes" id="UP000319257">
    <property type="component" value="Unassembled WGS sequence"/>
</dbReference>
<keyword evidence="3" id="KW-1185">Reference proteome</keyword>
<feature type="compositionally biased region" description="Basic and acidic residues" evidence="1">
    <location>
        <begin position="212"/>
        <end position="226"/>
    </location>
</feature>
<gene>
    <name evidence="2" type="ORF">E0L32_010060</name>
</gene>
<dbReference type="GO" id="GO:0006813">
    <property type="term" value="P:potassium ion transport"/>
    <property type="evidence" value="ECO:0007669"/>
    <property type="project" value="TreeGrafter"/>
</dbReference>
<dbReference type="PANTHER" id="PTHR28062:SF1">
    <property type="entry name" value="TRANSMEMBRANE PROTEIN"/>
    <property type="match status" value="1"/>
</dbReference>
<dbReference type="EMBL" id="SKBQ01000078">
    <property type="protein sequence ID" value="TPX08443.1"/>
    <property type="molecule type" value="Genomic_DNA"/>
</dbReference>
<evidence type="ECO:0000256" key="1">
    <source>
        <dbReference type="SAM" id="MobiDB-lite"/>
    </source>
</evidence>
<dbReference type="GO" id="GO:0005743">
    <property type="term" value="C:mitochondrial inner membrane"/>
    <property type="evidence" value="ECO:0007669"/>
    <property type="project" value="TreeGrafter"/>
</dbReference>
<feature type="region of interest" description="Disordered" evidence="1">
    <location>
        <begin position="269"/>
        <end position="300"/>
    </location>
</feature>
<sequence length="300" mass="34181">MRLYLLPVSTRRTLLYCHRTNVSATDKQTLMDKVQARAAKLWSNWEEKDKGWQKTIVNYGNSALKRIPYEEWGLKSVPPLSSRRQTEEMEGINKVEVVYPRNLIPTDKVSGVLQKLGTEREALHRQRLIWCCIGMPITAPFALVPVIPNIPFFYLVYRAWSHWRALKGGKHIQFLLEKKLLSLTPSPILDEVYAKQPLPLPSSAEPTVEGEAEQHENIHPHGKADPNPEGETMLLCQANGKKMTQALDLPQLEVELERAIWQVEEAIKKQSAEEAQKLEAAATAEKGAKEEKRPDEKPPR</sequence>
<organism evidence="2 3">
    <name type="scientific">Thyridium curvatum</name>
    <dbReference type="NCBI Taxonomy" id="1093900"/>
    <lineage>
        <taxon>Eukaryota</taxon>
        <taxon>Fungi</taxon>
        <taxon>Dikarya</taxon>
        <taxon>Ascomycota</taxon>
        <taxon>Pezizomycotina</taxon>
        <taxon>Sordariomycetes</taxon>
        <taxon>Sordariomycetidae</taxon>
        <taxon>Thyridiales</taxon>
        <taxon>Thyridiaceae</taxon>
        <taxon>Thyridium</taxon>
    </lineage>
</organism>
<evidence type="ECO:0008006" key="4">
    <source>
        <dbReference type="Google" id="ProtNLM"/>
    </source>
</evidence>
<dbReference type="STRING" id="1093900.A0A507ALJ2"/>
<dbReference type="InterPro" id="IPR018786">
    <property type="entry name" value="Mit_KHE1"/>
</dbReference>
<dbReference type="AlphaFoldDB" id="A0A507ALJ2"/>
<dbReference type="InParanoid" id="A0A507ALJ2"/>
<dbReference type="Pfam" id="PF10173">
    <property type="entry name" value="Mit_KHE1"/>
    <property type="match status" value="1"/>
</dbReference>
<feature type="compositionally biased region" description="Basic and acidic residues" evidence="1">
    <location>
        <begin position="286"/>
        <end position="300"/>
    </location>
</feature>
<dbReference type="GO" id="GO:1902600">
    <property type="term" value="P:proton transmembrane transport"/>
    <property type="evidence" value="ECO:0007669"/>
    <property type="project" value="TreeGrafter"/>
</dbReference>
<dbReference type="OrthoDB" id="5562676at2759"/>
<accession>A0A507ALJ2</accession>
<dbReference type="PANTHER" id="PTHR28062">
    <property type="entry name" value="K+-H+ EXCHANGE-LIKE PROTEIN"/>
    <property type="match status" value="1"/>
</dbReference>
<name>A0A507ALJ2_9PEZI</name>
<dbReference type="RefSeq" id="XP_030990154.1">
    <property type="nucleotide sequence ID" value="XM_031132636.1"/>
</dbReference>
<protein>
    <recommendedName>
        <fullName evidence="4">Mitochondrial K+-H+ exchange-related-domain-containing protein</fullName>
    </recommendedName>
</protein>
<comment type="caution">
    <text evidence="2">The sequence shown here is derived from an EMBL/GenBank/DDBJ whole genome shotgun (WGS) entry which is preliminary data.</text>
</comment>
<evidence type="ECO:0000313" key="2">
    <source>
        <dbReference type="EMBL" id="TPX08443.1"/>
    </source>
</evidence>
<evidence type="ECO:0000313" key="3">
    <source>
        <dbReference type="Proteomes" id="UP000319257"/>
    </source>
</evidence>
<dbReference type="GeneID" id="41977507"/>